<dbReference type="Proteomes" id="UP000178912">
    <property type="component" value="Unassembled WGS sequence"/>
</dbReference>
<evidence type="ECO:0000313" key="2">
    <source>
        <dbReference type="EMBL" id="CZS97050.1"/>
    </source>
</evidence>
<name>A0A1E1KGE4_9HELO</name>
<keyword evidence="3" id="KW-1185">Reference proteome</keyword>
<feature type="chain" id="PRO_5009445977" evidence="1">
    <location>
        <begin position="21"/>
        <end position="121"/>
    </location>
</feature>
<accession>A0A1E1KGE4</accession>
<keyword evidence="1" id="KW-0732">Signal</keyword>
<dbReference type="EMBL" id="FJUX01000029">
    <property type="protein sequence ID" value="CZS97050.1"/>
    <property type="molecule type" value="Genomic_DNA"/>
</dbReference>
<feature type="signal peptide" evidence="1">
    <location>
        <begin position="1"/>
        <end position="20"/>
    </location>
</feature>
<evidence type="ECO:0000313" key="3">
    <source>
        <dbReference type="Proteomes" id="UP000178912"/>
    </source>
</evidence>
<organism evidence="2 3">
    <name type="scientific">Rhynchosporium agropyri</name>
    <dbReference type="NCBI Taxonomy" id="914238"/>
    <lineage>
        <taxon>Eukaryota</taxon>
        <taxon>Fungi</taxon>
        <taxon>Dikarya</taxon>
        <taxon>Ascomycota</taxon>
        <taxon>Pezizomycotina</taxon>
        <taxon>Leotiomycetes</taxon>
        <taxon>Helotiales</taxon>
        <taxon>Ploettnerulaceae</taxon>
        <taxon>Rhynchosporium</taxon>
    </lineage>
</organism>
<reference evidence="3" key="1">
    <citation type="submission" date="2016-03" db="EMBL/GenBank/DDBJ databases">
        <authorList>
            <person name="Guldener U."/>
        </authorList>
    </citation>
    <scope>NUCLEOTIDE SEQUENCE [LARGE SCALE GENOMIC DNA]</scope>
    <source>
        <strain evidence="3">04CH-RAC-A.6.1</strain>
    </source>
</reference>
<protein>
    <submittedName>
        <fullName evidence="2">Uncharacterized protein</fullName>
    </submittedName>
</protein>
<proteinExistence type="predicted"/>
<dbReference type="AlphaFoldDB" id="A0A1E1KGE4"/>
<evidence type="ECO:0000256" key="1">
    <source>
        <dbReference type="SAM" id="SignalP"/>
    </source>
</evidence>
<sequence>MKLLILSLLASGAISAAVEGAGLEARAVAKACTCNLIFLNTMSVTTKDIPTSPGKTQLSATLHYVDSEGNESERSNACRVTWDRGQNPTNCNTWKQAAGPDGPNCPRSIFVKGDIKCFPIY</sequence>
<gene>
    <name evidence="2" type="ORF">RAG0_06147</name>
</gene>